<name>A0A358HR41_9PROT</name>
<comment type="caution">
    <text evidence="3">The sequence shown here is derived from an EMBL/GenBank/DDBJ whole genome shotgun (WGS) entry which is preliminary data.</text>
</comment>
<evidence type="ECO:0000259" key="2">
    <source>
        <dbReference type="Pfam" id="PF12146"/>
    </source>
</evidence>
<dbReference type="InterPro" id="IPR022742">
    <property type="entry name" value="Hydrolase_4"/>
</dbReference>
<dbReference type="RefSeq" id="WP_276652084.1">
    <property type="nucleotide sequence ID" value="NZ_DOOG01000054.1"/>
</dbReference>
<dbReference type="EMBL" id="DOOG01000054">
    <property type="protein sequence ID" value="HBU97452.1"/>
    <property type="molecule type" value="Genomic_DNA"/>
</dbReference>
<evidence type="ECO:0000256" key="1">
    <source>
        <dbReference type="SAM" id="Phobius"/>
    </source>
</evidence>
<evidence type="ECO:0000313" key="5">
    <source>
        <dbReference type="Proteomes" id="UP000264179"/>
    </source>
</evidence>
<dbReference type="GO" id="GO:0052689">
    <property type="term" value="F:carboxylic ester hydrolase activity"/>
    <property type="evidence" value="ECO:0007669"/>
    <property type="project" value="TreeGrafter"/>
</dbReference>
<sequence>MSSPHRKRFRRYFIATLIVIFLIVIVPVGFALNGLSDFDLSGRHVAELDFTHDQNRLSGSLILPDADHRGPIALIIHGDGPQNRFSDDGYLPLINALLDHGIGVYTWDKAGIGESSGNWLDQSISDRAKEAISAFDAIATARPKQADKIGLFGFSQAGWVIPKALPMNIGIAFGVVIGGAVNWQDQGAFYMRKRLMRDGIADNEITKQIAQSRLRDSAIFAPNTDYQTYRSAINDSFPMSEDRFGFVKRNITADARSDLARIDQPVLALFGADDLNVDAKSDSVIYRDVLIGRHPQNDVILIPGASHGLLRSNLFNYQLASEMPEERQWLFAAMGRYAYAPDVLDQTANWIHQATDSP</sequence>
<dbReference type="Proteomes" id="UP000264179">
    <property type="component" value="Unassembled WGS sequence"/>
</dbReference>
<dbReference type="InterPro" id="IPR053145">
    <property type="entry name" value="AB_hydrolase_Est10"/>
</dbReference>
<keyword evidence="3" id="KW-0378">Hydrolase</keyword>
<dbReference type="AlphaFoldDB" id="A0A358HR41"/>
<dbReference type="Gene3D" id="3.40.50.1820">
    <property type="entry name" value="alpha/beta hydrolase"/>
    <property type="match status" value="1"/>
</dbReference>
<reference evidence="5 6" key="1">
    <citation type="journal article" date="2018" name="Nat. Biotechnol.">
        <title>A standardized bacterial taxonomy based on genome phylogeny substantially revises the tree of life.</title>
        <authorList>
            <person name="Parks D.H."/>
            <person name="Chuvochina M."/>
            <person name="Waite D.W."/>
            <person name="Rinke C."/>
            <person name="Skarshewski A."/>
            <person name="Chaumeil P.A."/>
            <person name="Hugenholtz P."/>
        </authorList>
    </citation>
    <scope>NUCLEOTIDE SEQUENCE [LARGE SCALE GENOMIC DNA]</scope>
    <source>
        <strain evidence="3">UBA8707</strain>
        <strain evidence="4">UBA9881</strain>
    </source>
</reference>
<dbReference type="PANTHER" id="PTHR43265">
    <property type="entry name" value="ESTERASE ESTD"/>
    <property type="match status" value="1"/>
</dbReference>
<dbReference type="Pfam" id="PF12146">
    <property type="entry name" value="Hydrolase_4"/>
    <property type="match status" value="1"/>
</dbReference>
<accession>A0A358HR41</accession>
<keyword evidence="1" id="KW-1133">Transmembrane helix</keyword>
<proteinExistence type="predicted"/>
<dbReference type="EMBL" id="DPOP01000098">
    <property type="protein sequence ID" value="HCW68070.1"/>
    <property type="molecule type" value="Genomic_DNA"/>
</dbReference>
<evidence type="ECO:0000313" key="3">
    <source>
        <dbReference type="EMBL" id="HBU97452.1"/>
    </source>
</evidence>
<feature type="domain" description="Serine aminopeptidase S33" evidence="2">
    <location>
        <begin position="90"/>
        <end position="310"/>
    </location>
</feature>
<organism evidence="3 6">
    <name type="scientific">Thalassospira lucentensis</name>
    <dbReference type="NCBI Taxonomy" id="168935"/>
    <lineage>
        <taxon>Bacteria</taxon>
        <taxon>Pseudomonadati</taxon>
        <taxon>Pseudomonadota</taxon>
        <taxon>Alphaproteobacteria</taxon>
        <taxon>Rhodospirillales</taxon>
        <taxon>Thalassospiraceae</taxon>
        <taxon>Thalassospira</taxon>
    </lineage>
</organism>
<evidence type="ECO:0000313" key="4">
    <source>
        <dbReference type="EMBL" id="HCW68070.1"/>
    </source>
</evidence>
<evidence type="ECO:0000313" key="6">
    <source>
        <dbReference type="Proteomes" id="UP000264753"/>
    </source>
</evidence>
<dbReference type="InterPro" id="IPR029058">
    <property type="entry name" value="AB_hydrolase_fold"/>
</dbReference>
<keyword evidence="1" id="KW-0812">Transmembrane</keyword>
<protein>
    <submittedName>
        <fullName evidence="3">Alpha/beta hydrolase</fullName>
    </submittedName>
</protein>
<feature type="transmembrane region" description="Helical" evidence="1">
    <location>
        <begin position="12"/>
        <end position="32"/>
    </location>
</feature>
<dbReference type="PANTHER" id="PTHR43265:SF1">
    <property type="entry name" value="ESTERASE ESTD"/>
    <property type="match status" value="1"/>
</dbReference>
<dbReference type="SUPFAM" id="SSF53474">
    <property type="entry name" value="alpha/beta-Hydrolases"/>
    <property type="match status" value="1"/>
</dbReference>
<gene>
    <name evidence="3" type="ORF">DEF21_06050</name>
    <name evidence="4" type="ORF">DHR80_12915</name>
</gene>
<dbReference type="Proteomes" id="UP000264753">
    <property type="component" value="Unassembled WGS sequence"/>
</dbReference>
<keyword evidence="1" id="KW-0472">Membrane</keyword>